<evidence type="ECO:0000313" key="7">
    <source>
        <dbReference type="EMBL" id="KAK3052059.1"/>
    </source>
</evidence>
<comment type="caution">
    <text evidence="7">The sequence shown here is derived from an EMBL/GenBank/DDBJ whole genome shotgun (WGS) entry which is preliminary data.</text>
</comment>
<organism evidence="7 8">
    <name type="scientific">Extremus antarcticus</name>
    <dbReference type="NCBI Taxonomy" id="702011"/>
    <lineage>
        <taxon>Eukaryota</taxon>
        <taxon>Fungi</taxon>
        <taxon>Dikarya</taxon>
        <taxon>Ascomycota</taxon>
        <taxon>Pezizomycotina</taxon>
        <taxon>Dothideomycetes</taxon>
        <taxon>Dothideomycetidae</taxon>
        <taxon>Mycosphaerellales</taxon>
        <taxon>Extremaceae</taxon>
        <taxon>Extremus</taxon>
    </lineage>
</organism>
<feature type="compositionally biased region" description="Low complexity" evidence="5">
    <location>
        <begin position="316"/>
        <end position="327"/>
    </location>
</feature>
<feature type="compositionally biased region" description="Low complexity" evidence="5">
    <location>
        <begin position="20"/>
        <end position="33"/>
    </location>
</feature>
<dbReference type="GO" id="GO:0008270">
    <property type="term" value="F:zinc ion binding"/>
    <property type="evidence" value="ECO:0007669"/>
    <property type="project" value="InterPro"/>
</dbReference>
<feature type="region of interest" description="Disordered" evidence="5">
    <location>
        <begin position="288"/>
        <end position="335"/>
    </location>
</feature>
<proteinExistence type="predicted"/>
<evidence type="ECO:0000256" key="4">
    <source>
        <dbReference type="ARBA" id="ARBA00023242"/>
    </source>
</evidence>
<evidence type="ECO:0000256" key="2">
    <source>
        <dbReference type="ARBA" id="ARBA00023125"/>
    </source>
</evidence>
<dbReference type="AlphaFoldDB" id="A0AAJ0G8A7"/>
<dbReference type="GO" id="GO:0005634">
    <property type="term" value="C:nucleus"/>
    <property type="evidence" value="ECO:0007669"/>
    <property type="project" value="TreeGrafter"/>
</dbReference>
<dbReference type="SMART" id="SM00066">
    <property type="entry name" value="GAL4"/>
    <property type="match status" value="1"/>
</dbReference>
<dbReference type="PANTHER" id="PTHR47424">
    <property type="entry name" value="REGULATORY PROTEIN GAL4"/>
    <property type="match status" value="1"/>
</dbReference>
<dbReference type="PROSITE" id="PS00463">
    <property type="entry name" value="ZN2_CY6_FUNGAL_1"/>
    <property type="match status" value="1"/>
</dbReference>
<feature type="region of interest" description="Disordered" evidence="5">
    <location>
        <begin position="242"/>
        <end position="275"/>
    </location>
</feature>
<feature type="compositionally biased region" description="Basic and acidic residues" evidence="5">
    <location>
        <begin position="302"/>
        <end position="315"/>
    </location>
</feature>
<dbReference type="InterPro" id="IPR051127">
    <property type="entry name" value="Fungal_SecMet_Regulators"/>
</dbReference>
<gene>
    <name evidence="7" type="ORF">LTR09_006651</name>
</gene>
<dbReference type="EMBL" id="JAWDJX010000022">
    <property type="protein sequence ID" value="KAK3052059.1"/>
    <property type="molecule type" value="Genomic_DNA"/>
</dbReference>
<evidence type="ECO:0000256" key="5">
    <source>
        <dbReference type="SAM" id="MobiDB-lite"/>
    </source>
</evidence>
<dbReference type="InterPro" id="IPR036864">
    <property type="entry name" value="Zn2-C6_fun-type_DNA-bd_sf"/>
</dbReference>
<dbReference type="SUPFAM" id="SSF57701">
    <property type="entry name" value="Zn2/Cys6 DNA-binding domain"/>
    <property type="match status" value="1"/>
</dbReference>
<dbReference type="InterPro" id="IPR001138">
    <property type="entry name" value="Zn2Cys6_DnaBD"/>
</dbReference>
<dbReference type="GO" id="GO:0000978">
    <property type="term" value="F:RNA polymerase II cis-regulatory region sequence-specific DNA binding"/>
    <property type="evidence" value="ECO:0007669"/>
    <property type="project" value="TreeGrafter"/>
</dbReference>
<reference evidence="7" key="1">
    <citation type="submission" date="2023-04" db="EMBL/GenBank/DDBJ databases">
        <title>Black Yeasts Isolated from many extreme environments.</title>
        <authorList>
            <person name="Coleine C."/>
            <person name="Stajich J.E."/>
            <person name="Selbmann L."/>
        </authorList>
    </citation>
    <scope>NUCLEOTIDE SEQUENCE</scope>
    <source>
        <strain evidence="7">CCFEE 5312</strain>
    </source>
</reference>
<feature type="compositionally biased region" description="Polar residues" evidence="5">
    <location>
        <begin position="244"/>
        <end position="258"/>
    </location>
</feature>
<keyword evidence="8" id="KW-1185">Reference proteome</keyword>
<feature type="compositionally biased region" description="Low complexity" evidence="5">
    <location>
        <begin position="180"/>
        <end position="197"/>
    </location>
</feature>
<feature type="region of interest" description="Disordered" evidence="5">
    <location>
        <begin position="132"/>
        <end position="230"/>
    </location>
</feature>
<feature type="domain" description="Zn(2)-C6 fungal-type" evidence="6">
    <location>
        <begin position="82"/>
        <end position="116"/>
    </location>
</feature>
<dbReference type="Gene3D" id="4.10.240.10">
    <property type="entry name" value="Zn(2)-C6 fungal-type DNA-binding domain"/>
    <property type="match status" value="1"/>
</dbReference>
<feature type="compositionally biased region" description="Pro residues" evidence="5">
    <location>
        <begin position="48"/>
        <end position="74"/>
    </location>
</feature>
<dbReference type="GO" id="GO:0000435">
    <property type="term" value="P:positive regulation of transcription from RNA polymerase II promoter by galactose"/>
    <property type="evidence" value="ECO:0007669"/>
    <property type="project" value="TreeGrafter"/>
</dbReference>
<dbReference type="GO" id="GO:0000981">
    <property type="term" value="F:DNA-binding transcription factor activity, RNA polymerase II-specific"/>
    <property type="evidence" value="ECO:0007669"/>
    <property type="project" value="InterPro"/>
</dbReference>
<dbReference type="Proteomes" id="UP001271007">
    <property type="component" value="Unassembled WGS sequence"/>
</dbReference>
<accession>A0AAJ0G8A7</accession>
<keyword evidence="4" id="KW-0539">Nucleus</keyword>
<protein>
    <recommendedName>
        <fullName evidence="6">Zn(2)-C6 fungal-type domain-containing protein</fullName>
    </recommendedName>
</protein>
<evidence type="ECO:0000259" key="6">
    <source>
        <dbReference type="PROSITE" id="PS50048"/>
    </source>
</evidence>
<dbReference type="PANTHER" id="PTHR47424:SF3">
    <property type="entry name" value="REGULATORY PROTEIN GAL4"/>
    <property type="match status" value="1"/>
</dbReference>
<keyword evidence="1" id="KW-0805">Transcription regulation</keyword>
<evidence type="ECO:0000256" key="3">
    <source>
        <dbReference type="ARBA" id="ARBA00023163"/>
    </source>
</evidence>
<evidence type="ECO:0000313" key="8">
    <source>
        <dbReference type="Proteomes" id="UP001271007"/>
    </source>
</evidence>
<dbReference type="Pfam" id="PF00172">
    <property type="entry name" value="Zn_clus"/>
    <property type="match status" value="1"/>
</dbReference>
<dbReference type="CDD" id="cd00067">
    <property type="entry name" value="GAL4"/>
    <property type="match status" value="1"/>
</dbReference>
<dbReference type="PROSITE" id="PS50048">
    <property type="entry name" value="ZN2_CY6_FUNGAL_2"/>
    <property type="match status" value="1"/>
</dbReference>
<feature type="compositionally biased region" description="Low complexity" evidence="5">
    <location>
        <begin position="288"/>
        <end position="301"/>
    </location>
</feature>
<evidence type="ECO:0000256" key="1">
    <source>
        <dbReference type="ARBA" id="ARBA00023015"/>
    </source>
</evidence>
<name>A0AAJ0G8A7_9PEZI</name>
<keyword evidence="3" id="KW-0804">Transcription</keyword>
<feature type="region of interest" description="Disordered" evidence="5">
    <location>
        <begin position="1"/>
        <end position="76"/>
    </location>
</feature>
<keyword evidence="2" id="KW-0238">DNA-binding</keyword>
<sequence length="359" mass="39401">MASIDPSLASDPADMDENNQIPPISQAIPQQPAMQTLQPQHPDQYRALPPPQQMYAPPYQPHPGQMPYPPPQPAPRQRTAIACRYCRRRKIRCSGFDQSEDGRCTNCVRFSQECVFTPVHAQTQAFVPAHTVWRGQGPPPNTQLYGAYGQPLPQHGDRNQPQYPPQQQQQPGQYPPPPQGYQQPQMYQQQPPQQAGQKRSTDEPHTPTLPPPPPGGQAQMGQNRDPQAYAYPEPVGLTAAGASPVSSNTSFNSAQPFYQPSYPYEVPPASSSPQTFVPMIHEANASAIKQQQQAQAAQAALRQEERTSHDTKQGDVADGATTATPDAAKQEEVFSTKSNMVDAGVQVNLIDTPIKDMES</sequence>